<name>A0ABX2ZPU6_9BACI</name>
<reference evidence="1 2" key="1">
    <citation type="submission" date="2016-07" db="EMBL/GenBank/DDBJ databases">
        <authorList>
            <person name="Townsley L."/>
            <person name="Shank E.A."/>
        </authorList>
    </citation>
    <scope>NUCLEOTIDE SEQUENCE [LARGE SCALE GENOMIC DNA]</scope>
    <source>
        <strain evidence="1 2">CH01</strain>
    </source>
</reference>
<evidence type="ECO:0000313" key="2">
    <source>
        <dbReference type="Proteomes" id="UP000094580"/>
    </source>
</evidence>
<dbReference type="RefSeq" id="WP_049813506.1">
    <property type="nucleotide sequence ID" value="NZ_MDKC01000023.1"/>
</dbReference>
<organism evidence="1 2">
    <name type="scientific">Gottfriedia luciferensis</name>
    <dbReference type="NCBI Taxonomy" id="178774"/>
    <lineage>
        <taxon>Bacteria</taxon>
        <taxon>Bacillati</taxon>
        <taxon>Bacillota</taxon>
        <taxon>Bacilli</taxon>
        <taxon>Bacillales</taxon>
        <taxon>Bacillaceae</taxon>
        <taxon>Gottfriedia</taxon>
    </lineage>
</organism>
<accession>A0ABX2ZPU6</accession>
<evidence type="ECO:0000313" key="1">
    <source>
        <dbReference type="EMBL" id="ODG91432.1"/>
    </source>
</evidence>
<comment type="caution">
    <text evidence="1">The sequence shown here is derived from an EMBL/GenBank/DDBJ whole genome shotgun (WGS) entry which is preliminary data.</text>
</comment>
<proteinExistence type="predicted"/>
<sequence length="78" mass="8840">MAIFKELQEKEPDFEKGLHNEVGVEIDDVEPALIELEMQGFINGLTWIKSDIDQKEIASLFNISITPTGLARVIELLR</sequence>
<dbReference type="EMBL" id="MDKC01000023">
    <property type="protein sequence ID" value="ODG91432.1"/>
    <property type="molecule type" value="Genomic_DNA"/>
</dbReference>
<dbReference type="Proteomes" id="UP000094580">
    <property type="component" value="Unassembled WGS sequence"/>
</dbReference>
<gene>
    <name evidence="1" type="ORF">BED47_07175</name>
</gene>
<protein>
    <submittedName>
        <fullName evidence="1">Uncharacterized protein</fullName>
    </submittedName>
</protein>
<keyword evidence="2" id="KW-1185">Reference proteome</keyword>